<dbReference type="GO" id="GO:0031071">
    <property type="term" value="F:cysteine desulfurase activity"/>
    <property type="evidence" value="ECO:0007669"/>
    <property type="project" value="UniProtKB-EC"/>
</dbReference>
<dbReference type="OrthoDB" id="9804366at2"/>
<dbReference type="InterPro" id="IPR016454">
    <property type="entry name" value="Cysteine_dSase"/>
</dbReference>
<feature type="domain" description="Aminotransferase class V" evidence="7">
    <location>
        <begin position="22"/>
        <end position="392"/>
    </location>
</feature>
<sequence>MPLTLESVRQDFPLIVGKPDLVYLDSTASSQKPQAVIEALERFYRESYANVHRGAYSLSLAATDAYEQARHTLARFIGAQPEEVIFVRNTTEALNLVAYAWGLHNLREGDEILLSEMEHHANLVPWHLVAQRTGARIKAIPLTPEGRLELCALDELLTERVKVVSLVHMSNVLGTVNPVAEVARRAKAAGALVVVDGAQSAPHMPIDVKALGADFFAFSGHKMCGPTGAGVLWGRAEVLQELPPFLGGGEMILEVHVDRSSYARPPQRFEAGTPPIAEAIALGAAAEYLMGVGMEQIWQHDRALVEYCLKRLDEELPEVRTFGPRGKDRGGVVAFSLGSLHAHDVACALDQYGIAVRAGHHCAQPLHRKLGLASTARASFYLYTTFEEVDRFIEGLKQVREFFKDWL</sequence>
<comment type="catalytic activity">
    <reaction evidence="6">
        <text>(sulfur carrier)-H + L-cysteine = (sulfur carrier)-SH + L-alanine</text>
        <dbReference type="Rhea" id="RHEA:43892"/>
        <dbReference type="Rhea" id="RHEA-COMP:14737"/>
        <dbReference type="Rhea" id="RHEA-COMP:14739"/>
        <dbReference type="ChEBI" id="CHEBI:29917"/>
        <dbReference type="ChEBI" id="CHEBI:35235"/>
        <dbReference type="ChEBI" id="CHEBI:57972"/>
        <dbReference type="ChEBI" id="CHEBI:64428"/>
        <dbReference type="EC" id="2.8.1.7"/>
    </reaction>
</comment>
<protein>
    <recommendedName>
        <fullName evidence="3">cysteine desulfurase</fullName>
        <ecNumber evidence="3">2.8.1.7</ecNumber>
    </recommendedName>
</protein>
<dbReference type="InterPro" id="IPR010970">
    <property type="entry name" value="Cys_dSase_SufS"/>
</dbReference>
<accession>A0A399F0D5</accession>
<evidence type="ECO:0000256" key="1">
    <source>
        <dbReference type="ARBA" id="ARBA00001933"/>
    </source>
</evidence>
<dbReference type="PANTHER" id="PTHR43586:SF8">
    <property type="entry name" value="CYSTEINE DESULFURASE 1, CHLOROPLASTIC"/>
    <property type="match status" value="1"/>
</dbReference>
<comment type="caution">
    <text evidence="8">The sequence shown here is derived from an EMBL/GenBank/DDBJ whole genome shotgun (WGS) entry which is preliminary data.</text>
</comment>
<dbReference type="InterPro" id="IPR015424">
    <property type="entry name" value="PyrdxlP-dep_Trfase"/>
</dbReference>
<dbReference type="Pfam" id="PF00266">
    <property type="entry name" value="Aminotran_5"/>
    <property type="match status" value="1"/>
</dbReference>
<dbReference type="EC" id="2.8.1.7" evidence="3"/>
<evidence type="ECO:0000256" key="4">
    <source>
        <dbReference type="ARBA" id="ARBA00022679"/>
    </source>
</evidence>
<dbReference type="AlphaFoldDB" id="A0A399F0D5"/>
<keyword evidence="9" id="KW-1185">Reference proteome</keyword>
<reference evidence="8 9" key="1">
    <citation type="submission" date="2018-08" db="EMBL/GenBank/DDBJ databases">
        <title>Meiothermus roseus NBRC 110900 genome sequencing project.</title>
        <authorList>
            <person name="Da Costa M.S."/>
            <person name="Albuquerque L."/>
            <person name="Raposo P."/>
            <person name="Froufe H.J.C."/>
            <person name="Barroso C.S."/>
            <person name="Egas C."/>
        </authorList>
    </citation>
    <scope>NUCLEOTIDE SEQUENCE [LARGE SCALE GENOMIC DNA]</scope>
    <source>
        <strain evidence="8 9">NBRC 110900</strain>
    </source>
</reference>
<keyword evidence="5" id="KW-0663">Pyridoxal phosphate</keyword>
<evidence type="ECO:0000256" key="5">
    <source>
        <dbReference type="ARBA" id="ARBA00022898"/>
    </source>
</evidence>
<dbReference type="InterPro" id="IPR000192">
    <property type="entry name" value="Aminotrans_V_dom"/>
</dbReference>
<gene>
    <name evidence="8" type="primary">csd</name>
    <name evidence="8" type="ORF">Mrose_00415</name>
</gene>
<dbReference type="PANTHER" id="PTHR43586">
    <property type="entry name" value="CYSTEINE DESULFURASE"/>
    <property type="match status" value="1"/>
</dbReference>
<dbReference type="Gene3D" id="3.90.1150.10">
    <property type="entry name" value="Aspartate Aminotransferase, domain 1"/>
    <property type="match status" value="1"/>
</dbReference>
<dbReference type="NCBIfam" id="TIGR01979">
    <property type="entry name" value="sufS"/>
    <property type="match status" value="1"/>
</dbReference>
<dbReference type="Proteomes" id="UP000265341">
    <property type="component" value="Unassembled WGS sequence"/>
</dbReference>
<name>A0A399F0D5_9DEIN</name>
<dbReference type="SUPFAM" id="SSF53383">
    <property type="entry name" value="PLP-dependent transferases"/>
    <property type="match status" value="1"/>
</dbReference>
<dbReference type="InterPro" id="IPR015421">
    <property type="entry name" value="PyrdxlP-dep_Trfase_major"/>
</dbReference>
<dbReference type="GO" id="GO:0030170">
    <property type="term" value="F:pyridoxal phosphate binding"/>
    <property type="evidence" value="ECO:0007669"/>
    <property type="project" value="InterPro"/>
</dbReference>
<dbReference type="Gene3D" id="3.40.640.10">
    <property type="entry name" value="Type I PLP-dependent aspartate aminotransferase-like (Major domain)"/>
    <property type="match status" value="1"/>
</dbReference>
<evidence type="ECO:0000256" key="3">
    <source>
        <dbReference type="ARBA" id="ARBA00012239"/>
    </source>
</evidence>
<dbReference type="PIRSF" id="PIRSF005572">
    <property type="entry name" value="NifS"/>
    <property type="match status" value="1"/>
</dbReference>
<dbReference type="CDD" id="cd06453">
    <property type="entry name" value="SufS_like"/>
    <property type="match status" value="1"/>
</dbReference>
<comment type="cofactor">
    <cofactor evidence="1">
        <name>pyridoxal 5'-phosphate</name>
        <dbReference type="ChEBI" id="CHEBI:597326"/>
    </cofactor>
</comment>
<evidence type="ECO:0000259" key="7">
    <source>
        <dbReference type="Pfam" id="PF00266"/>
    </source>
</evidence>
<dbReference type="InterPro" id="IPR015422">
    <property type="entry name" value="PyrdxlP-dep_Trfase_small"/>
</dbReference>
<evidence type="ECO:0000313" key="8">
    <source>
        <dbReference type="EMBL" id="RIH89275.1"/>
    </source>
</evidence>
<proteinExistence type="inferred from homology"/>
<dbReference type="RefSeq" id="WP_119275769.1">
    <property type="nucleotide sequence ID" value="NZ_QWLA01000004.1"/>
</dbReference>
<keyword evidence="4 8" id="KW-0808">Transferase</keyword>
<dbReference type="EMBL" id="QWLA01000004">
    <property type="protein sequence ID" value="RIH89275.1"/>
    <property type="molecule type" value="Genomic_DNA"/>
</dbReference>
<evidence type="ECO:0000313" key="9">
    <source>
        <dbReference type="Proteomes" id="UP000265341"/>
    </source>
</evidence>
<comment type="similarity">
    <text evidence="2">Belongs to the class-V pyridoxal-phosphate-dependent aminotransferase family. Csd subfamily.</text>
</comment>
<organism evidence="8 9">
    <name type="scientific">Calidithermus roseus</name>
    <dbReference type="NCBI Taxonomy" id="1644118"/>
    <lineage>
        <taxon>Bacteria</taxon>
        <taxon>Thermotogati</taxon>
        <taxon>Deinococcota</taxon>
        <taxon>Deinococci</taxon>
        <taxon>Thermales</taxon>
        <taxon>Thermaceae</taxon>
        <taxon>Calidithermus</taxon>
    </lineage>
</organism>
<evidence type="ECO:0000256" key="2">
    <source>
        <dbReference type="ARBA" id="ARBA00010447"/>
    </source>
</evidence>
<dbReference type="GO" id="GO:0006534">
    <property type="term" value="P:cysteine metabolic process"/>
    <property type="evidence" value="ECO:0007669"/>
    <property type="project" value="InterPro"/>
</dbReference>
<evidence type="ECO:0000256" key="6">
    <source>
        <dbReference type="ARBA" id="ARBA00050776"/>
    </source>
</evidence>